<evidence type="ECO:0000313" key="1">
    <source>
        <dbReference type="EMBL" id="GFT07371.1"/>
    </source>
</evidence>
<proteinExistence type="predicted"/>
<protein>
    <submittedName>
        <fullName evidence="1">Uncharacterized protein</fullName>
    </submittedName>
</protein>
<reference evidence="1" key="1">
    <citation type="submission" date="2020-08" db="EMBL/GenBank/DDBJ databases">
        <title>Multicomponent nature underlies the extraordinary mechanical properties of spider dragline silk.</title>
        <authorList>
            <person name="Kono N."/>
            <person name="Nakamura H."/>
            <person name="Mori M."/>
            <person name="Yoshida Y."/>
            <person name="Ohtoshi R."/>
            <person name="Malay A.D."/>
            <person name="Moran D.A.P."/>
            <person name="Tomita M."/>
            <person name="Numata K."/>
            <person name="Arakawa K."/>
        </authorList>
    </citation>
    <scope>NUCLEOTIDE SEQUENCE</scope>
</reference>
<comment type="caution">
    <text evidence="1">The sequence shown here is derived from an EMBL/GenBank/DDBJ whole genome shotgun (WGS) entry which is preliminary data.</text>
</comment>
<dbReference type="AlphaFoldDB" id="A0A8X6TEV3"/>
<evidence type="ECO:0000313" key="2">
    <source>
        <dbReference type="Proteomes" id="UP000887013"/>
    </source>
</evidence>
<organism evidence="1 2">
    <name type="scientific">Nephila pilipes</name>
    <name type="common">Giant wood spider</name>
    <name type="synonym">Nephila maculata</name>
    <dbReference type="NCBI Taxonomy" id="299642"/>
    <lineage>
        <taxon>Eukaryota</taxon>
        <taxon>Metazoa</taxon>
        <taxon>Ecdysozoa</taxon>
        <taxon>Arthropoda</taxon>
        <taxon>Chelicerata</taxon>
        <taxon>Arachnida</taxon>
        <taxon>Araneae</taxon>
        <taxon>Araneomorphae</taxon>
        <taxon>Entelegynae</taxon>
        <taxon>Araneoidea</taxon>
        <taxon>Nephilidae</taxon>
        <taxon>Nephila</taxon>
    </lineage>
</organism>
<name>A0A8X6TEV3_NEPPI</name>
<sequence length="113" mass="13105">MDQKRAFPHAANVNNPAHRDCQMRQLSSYPPMPRPAFTMGFNYDCHLSKVEISAVHKHRWRPMKGGNVSVIISNPFRSVLCIFDGEKIILVPDWHIYFNDTRSHLALRTFRAV</sequence>
<keyword evidence="2" id="KW-1185">Reference proteome</keyword>
<dbReference type="EMBL" id="BMAW01103087">
    <property type="protein sequence ID" value="GFT07371.1"/>
    <property type="molecule type" value="Genomic_DNA"/>
</dbReference>
<accession>A0A8X6TEV3</accession>
<gene>
    <name evidence="1" type="ORF">NPIL_492941</name>
</gene>
<dbReference type="Proteomes" id="UP000887013">
    <property type="component" value="Unassembled WGS sequence"/>
</dbReference>